<sequence length="449" mass="47492">MSVVTPLKTAAEQALSAQFAAAKAELPGALPVRKLREDAFAGFEAKGLPHRRLETWRYTDLRSLLREARPLADTAVVSDAVRARLAALALDGIRLVLVDGVFVPELSTLEGLPEGLAVHSLADALVAGRDDIARVLSGPGVADADAGLMLNTALMRDGVFIEIAAGTELAAPIAIVSLASGEDERAIFHRSVVLAGASAKATVVEISESAGPAASQINGAIVFETGDESDVQHLRMVTRHAPETVQVQSLLATVGAQANFESFALVLNAGTLRQQYFVRYAGEHSSIGLRGVNLLGGSEHSDVTLVMDHEVPNGTSREMFKSIIGGEGTGVFQGKVIVRQHAQKTDGSMKSNALLLNDGATMFNKPELEIFADDVVCGHGATVAQIDGEQLFYLMARGLPRPQAEALVLQAFAGEAVEFVQDEALRDLVMGEIETWLSLREASSVVSAI</sequence>
<dbReference type="InterPro" id="IPR045595">
    <property type="entry name" value="SufBD_N"/>
</dbReference>
<dbReference type="InterPro" id="IPR011542">
    <property type="entry name" value="SUF_FeS_clus_asmbl_SufD"/>
</dbReference>
<name>A0A0N1N4U6_9HYPH</name>
<proteinExistence type="inferred from homology"/>
<dbReference type="Pfam" id="PF01458">
    <property type="entry name" value="SUFBD_core"/>
    <property type="match status" value="1"/>
</dbReference>
<dbReference type="EMBL" id="LGSZ01000022">
    <property type="protein sequence ID" value="KPH82176.1"/>
    <property type="molecule type" value="Genomic_DNA"/>
</dbReference>
<protein>
    <recommendedName>
        <fullName evidence="6">Fe-S cluster assembly protein SufD</fullName>
    </recommendedName>
</protein>
<feature type="domain" description="SUF system FeS cluster assembly SufBD core" evidence="2">
    <location>
        <begin position="183"/>
        <end position="412"/>
    </location>
</feature>
<dbReference type="RefSeq" id="WP_054207837.1">
    <property type="nucleotide sequence ID" value="NZ_LGSZ01000022.1"/>
</dbReference>
<organism evidence="4 5">
    <name type="scientific">Bosea vaviloviae</name>
    <dbReference type="NCBI Taxonomy" id="1526658"/>
    <lineage>
        <taxon>Bacteria</taxon>
        <taxon>Pseudomonadati</taxon>
        <taxon>Pseudomonadota</taxon>
        <taxon>Alphaproteobacteria</taxon>
        <taxon>Hyphomicrobiales</taxon>
        <taxon>Boseaceae</taxon>
        <taxon>Bosea</taxon>
    </lineage>
</organism>
<evidence type="ECO:0000256" key="1">
    <source>
        <dbReference type="ARBA" id="ARBA00043967"/>
    </source>
</evidence>
<dbReference type="InterPro" id="IPR055346">
    <property type="entry name" value="Fe-S_cluster_assembly_SufBD"/>
</dbReference>
<evidence type="ECO:0000259" key="3">
    <source>
        <dbReference type="Pfam" id="PF19295"/>
    </source>
</evidence>
<evidence type="ECO:0000259" key="2">
    <source>
        <dbReference type="Pfam" id="PF01458"/>
    </source>
</evidence>
<dbReference type="AlphaFoldDB" id="A0A0N1N4U6"/>
<evidence type="ECO:0000313" key="5">
    <source>
        <dbReference type="Proteomes" id="UP000037822"/>
    </source>
</evidence>
<dbReference type="PATRIC" id="fig|1526658.3.peg.3234"/>
<dbReference type="Proteomes" id="UP000037822">
    <property type="component" value="Unassembled WGS sequence"/>
</dbReference>
<dbReference type="Pfam" id="PF19295">
    <property type="entry name" value="SufBD_N"/>
    <property type="match status" value="1"/>
</dbReference>
<reference evidence="4 5" key="1">
    <citation type="submission" date="2015-07" db="EMBL/GenBank/DDBJ databases">
        <title>Whole genome sequencing of Bosea vaviloviae isolated from cave pool.</title>
        <authorList>
            <person name="Tan N.E.H."/>
            <person name="Lee Y.P."/>
            <person name="Gan H.M."/>
            <person name="Barton H."/>
            <person name="Savka M.A."/>
        </authorList>
    </citation>
    <scope>NUCLEOTIDE SEQUENCE [LARGE SCALE GENOMIC DNA]</scope>
    <source>
        <strain evidence="4 5">SD260</strain>
    </source>
</reference>
<evidence type="ECO:0000313" key="4">
    <source>
        <dbReference type="EMBL" id="KPH82176.1"/>
    </source>
</evidence>
<accession>A0A0N1N4U6</accession>
<evidence type="ECO:0008006" key="6">
    <source>
        <dbReference type="Google" id="ProtNLM"/>
    </source>
</evidence>
<comment type="similarity">
    <text evidence="1">Belongs to the iron-sulfur cluster assembly SufBD family.</text>
</comment>
<gene>
    <name evidence="4" type="ORF">AE618_04480</name>
</gene>
<dbReference type="PANTHER" id="PTHR43575:SF1">
    <property type="entry name" value="PROTEIN ABCI7, CHLOROPLASTIC"/>
    <property type="match status" value="1"/>
</dbReference>
<dbReference type="OrthoDB" id="9768262at2"/>
<dbReference type="InterPro" id="IPR000825">
    <property type="entry name" value="SUF_FeS_clus_asmbl_SufBD_core"/>
</dbReference>
<comment type="caution">
    <text evidence="4">The sequence shown here is derived from an EMBL/GenBank/DDBJ whole genome shotgun (WGS) entry which is preliminary data.</text>
</comment>
<dbReference type="NCBIfam" id="TIGR01981">
    <property type="entry name" value="sufD"/>
    <property type="match status" value="1"/>
</dbReference>
<dbReference type="GO" id="GO:0016226">
    <property type="term" value="P:iron-sulfur cluster assembly"/>
    <property type="evidence" value="ECO:0007669"/>
    <property type="project" value="InterPro"/>
</dbReference>
<dbReference type="InterPro" id="IPR037284">
    <property type="entry name" value="SUF_FeS_clus_asmbl_SufBD_sf"/>
</dbReference>
<feature type="domain" description="SUF system FeS cluster assembly SufBD N-terminal" evidence="3">
    <location>
        <begin position="32"/>
        <end position="175"/>
    </location>
</feature>
<dbReference type="PANTHER" id="PTHR43575">
    <property type="entry name" value="PROTEIN ABCI7, CHLOROPLASTIC"/>
    <property type="match status" value="1"/>
</dbReference>
<keyword evidence="5" id="KW-1185">Reference proteome</keyword>
<dbReference type="SUPFAM" id="SSF101960">
    <property type="entry name" value="Stabilizer of iron transporter SufD"/>
    <property type="match status" value="1"/>
</dbReference>